<proteinExistence type="predicted"/>
<reference evidence="1 2" key="1">
    <citation type="journal article" date="2015" name="Genome Biol.">
        <title>Comparative genomics of Steinernema reveals deeply conserved gene regulatory networks.</title>
        <authorList>
            <person name="Dillman A.R."/>
            <person name="Macchietto M."/>
            <person name="Porter C.F."/>
            <person name="Rogers A."/>
            <person name="Williams B."/>
            <person name="Antoshechkin I."/>
            <person name="Lee M.M."/>
            <person name="Goodwin Z."/>
            <person name="Lu X."/>
            <person name="Lewis E.E."/>
            <person name="Goodrich-Blair H."/>
            <person name="Stock S.P."/>
            <person name="Adams B.J."/>
            <person name="Sternberg P.W."/>
            <person name="Mortazavi A."/>
        </authorList>
    </citation>
    <scope>NUCLEOTIDE SEQUENCE [LARGE SCALE GENOMIC DNA]</scope>
    <source>
        <strain evidence="1 2">ALL</strain>
    </source>
</reference>
<evidence type="ECO:0000313" key="2">
    <source>
        <dbReference type="Proteomes" id="UP000298663"/>
    </source>
</evidence>
<dbReference type="Proteomes" id="UP000298663">
    <property type="component" value="Unassembled WGS sequence"/>
</dbReference>
<keyword evidence="2" id="KW-1185">Reference proteome</keyword>
<protein>
    <submittedName>
        <fullName evidence="1">Uncharacterized protein</fullName>
    </submittedName>
</protein>
<organism evidence="1 2">
    <name type="scientific">Steinernema carpocapsae</name>
    <name type="common">Entomopathogenic nematode</name>
    <dbReference type="NCBI Taxonomy" id="34508"/>
    <lineage>
        <taxon>Eukaryota</taxon>
        <taxon>Metazoa</taxon>
        <taxon>Ecdysozoa</taxon>
        <taxon>Nematoda</taxon>
        <taxon>Chromadorea</taxon>
        <taxon>Rhabditida</taxon>
        <taxon>Tylenchina</taxon>
        <taxon>Panagrolaimomorpha</taxon>
        <taxon>Strongyloidoidea</taxon>
        <taxon>Steinernematidae</taxon>
        <taxon>Steinernema</taxon>
    </lineage>
</organism>
<comment type="caution">
    <text evidence="1">The sequence shown here is derived from an EMBL/GenBank/DDBJ whole genome shotgun (WGS) entry which is preliminary data.</text>
</comment>
<sequence>MQLDKHLLTTLRRYAIRMTAYQFLLRAENEEAMDRNATSKTGNTIHIKMLINIETVLPLFVSKQPANFAFNG</sequence>
<dbReference type="AlphaFoldDB" id="A0A4U5PIX7"/>
<gene>
    <name evidence="1" type="ORF">L596_010448</name>
</gene>
<evidence type="ECO:0000313" key="1">
    <source>
        <dbReference type="EMBL" id="TKR96433.1"/>
    </source>
</evidence>
<dbReference type="EMBL" id="AZBU02000002">
    <property type="protein sequence ID" value="TKR96433.1"/>
    <property type="molecule type" value="Genomic_DNA"/>
</dbReference>
<name>A0A4U5PIX7_STECR</name>
<accession>A0A4U5PIX7</accession>
<reference evidence="1 2" key="2">
    <citation type="journal article" date="2019" name="G3 (Bethesda)">
        <title>Hybrid Assembly of the Genome of the Entomopathogenic Nematode Steinernema carpocapsae Identifies the X-Chromosome.</title>
        <authorList>
            <person name="Serra L."/>
            <person name="Macchietto M."/>
            <person name="Macias-Munoz A."/>
            <person name="McGill C.J."/>
            <person name="Rodriguez I.M."/>
            <person name="Rodriguez B."/>
            <person name="Murad R."/>
            <person name="Mortazavi A."/>
        </authorList>
    </citation>
    <scope>NUCLEOTIDE SEQUENCE [LARGE SCALE GENOMIC DNA]</scope>
    <source>
        <strain evidence="1 2">ALL</strain>
    </source>
</reference>